<name>A0A5C5FYM0_9BASI</name>
<accession>A0A5C5FYM0</accession>
<sequence>MAPPSPGPPSPPLPKAATPTPPPQAGPSTPPSAKSGAPSSATPTRPSSPPPKRFSLDLRLLRRPFSPSPHRGHTDDERPIGHQARVLYALITGSIPATAPERQKTRMPSLPPFAAGGAIQRGTQSRGPTRGVLTHSSVVQPELQPTQAQGVRARQGLEPEEEAHGTKGHECRAVPHVKPKALRKLKADLVNADKARAIVADLHRMEVPLEEAQGGETGDEVTALLEQDSSLGAASSKGNEGAMRSAQRTVVRGYALAPLEEPAPTSAAHSAVDASASPGVAQPTLVTFGASLPPTSPGALGGLAGAKSGAFELLADLSGALVQKSGAHEGLLVVPQDRVTVLVYWWGFEIALPPSTIRTLSSVASVQSSFFTFLQAFTLAGGAPELAPFVRYMSSYCDMEWQAIKAQNRGKGVVLAATWLLPVALVPRPWDLPLRPPPSTPLGGSA</sequence>
<feature type="compositionally biased region" description="Pro residues" evidence="1">
    <location>
        <begin position="1"/>
        <end position="30"/>
    </location>
</feature>
<reference evidence="2 3" key="1">
    <citation type="submission" date="2019-03" db="EMBL/GenBank/DDBJ databases">
        <title>Rhodosporidium diobovatum UCD-FST 08-225 genome sequencing, assembly, and annotation.</title>
        <authorList>
            <person name="Fakankun I.U."/>
            <person name="Fristensky B."/>
            <person name="Levin D.B."/>
        </authorList>
    </citation>
    <scope>NUCLEOTIDE SEQUENCE [LARGE SCALE GENOMIC DNA]</scope>
    <source>
        <strain evidence="2 3">UCD-FST 08-225</strain>
    </source>
</reference>
<dbReference type="AlphaFoldDB" id="A0A5C5FYM0"/>
<gene>
    <name evidence="2" type="ORF">DMC30DRAFT_211820</name>
</gene>
<organism evidence="2 3">
    <name type="scientific">Rhodotorula diobovata</name>
    <dbReference type="NCBI Taxonomy" id="5288"/>
    <lineage>
        <taxon>Eukaryota</taxon>
        <taxon>Fungi</taxon>
        <taxon>Dikarya</taxon>
        <taxon>Basidiomycota</taxon>
        <taxon>Pucciniomycotina</taxon>
        <taxon>Microbotryomycetes</taxon>
        <taxon>Sporidiobolales</taxon>
        <taxon>Sporidiobolaceae</taxon>
        <taxon>Rhodotorula</taxon>
    </lineage>
</organism>
<dbReference type="EMBL" id="SOZI01000049">
    <property type="protein sequence ID" value="TNY21164.1"/>
    <property type="molecule type" value="Genomic_DNA"/>
</dbReference>
<proteinExistence type="predicted"/>
<feature type="compositionally biased region" description="Low complexity" evidence="1">
    <location>
        <begin position="31"/>
        <end position="45"/>
    </location>
</feature>
<comment type="caution">
    <text evidence="2">The sequence shown here is derived from an EMBL/GenBank/DDBJ whole genome shotgun (WGS) entry which is preliminary data.</text>
</comment>
<evidence type="ECO:0000313" key="3">
    <source>
        <dbReference type="Proteomes" id="UP000311382"/>
    </source>
</evidence>
<keyword evidence="3" id="KW-1185">Reference proteome</keyword>
<evidence type="ECO:0000313" key="2">
    <source>
        <dbReference type="EMBL" id="TNY21164.1"/>
    </source>
</evidence>
<dbReference type="Proteomes" id="UP000311382">
    <property type="component" value="Unassembled WGS sequence"/>
</dbReference>
<dbReference type="OrthoDB" id="2434934at2759"/>
<protein>
    <submittedName>
        <fullName evidence="2">Uncharacterized protein</fullName>
    </submittedName>
</protein>
<feature type="region of interest" description="Disordered" evidence="1">
    <location>
        <begin position="1"/>
        <end position="80"/>
    </location>
</feature>
<evidence type="ECO:0000256" key="1">
    <source>
        <dbReference type="SAM" id="MobiDB-lite"/>
    </source>
</evidence>